<dbReference type="GO" id="GO:0016740">
    <property type="term" value="F:transferase activity"/>
    <property type="evidence" value="ECO:0007669"/>
    <property type="project" value="UniProtKB-KW"/>
</dbReference>
<dbReference type="SUPFAM" id="SSF51161">
    <property type="entry name" value="Trimeric LpxA-like enzymes"/>
    <property type="match status" value="1"/>
</dbReference>
<dbReference type="PROSITE" id="PS00101">
    <property type="entry name" value="HEXAPEP_TRANSFERASES"/>
    <property type="match status" value="1"/>
</dbReference>
<name>A0A382IRN2_9ZZZZ</name>
<dbReference type="Gene3D" id="2.160.10.10">
    <property type="entry name" value="Hexapeptide repeat proteins"/>
    <property type="match status" value="1"/>
</dbReference>
<organism evidence="2">
    <name type="scientific">marine metagenome</name>
    <dbReference type="NCBI Taxonomy" id="408172"/>
    <lineage>
        <taxon>unclassified sequences</taxon>
        <taxon>metagenomes</taxon>
        <taxon>ecological metagenomes</taxon>
    </lineage>
</organism>
<evidence type="ECO:0000256" key="1">
    <source>
        <dbReference type="ARBA" id="ARBA00022679"/>
    </source>
</evidence>
<keyword evidence="1" id="KW-0808">Transferase</keyword>
<dbReference type="InterPro" id="IPR001451">
    <property type="entry name" value="Hexapep"/>
</dbReference>
<sequence length="105" mass="11248">MINANCEGNINIGNNVIIGPNTVIRASNHNTDRYDMLIRDQGHKGGKIKIDDDVWIGANVTILPNVTIGKSTIIGAGSVVTKDIPDFSIAVGAPAKVIKDRRKNN</sequence>
<proteinExistence type="predicted"/>
<dbReference type="AlphaFoldDB" id="A0A382IRN2"/>
<dbReference type="Pfam" id="PF00132">
    <property type="entry name" value="Hexapep"/>
    <property type="match status" value="1"/>
</dbReference>
<dbReference type="InterPro" id="IPR011004">
    <property type="entry name" value="Trimer_LpxA-like_sf"/>
</dbReference>
<gene>
    <name evidence="2" type="ORF">METZ01_LOCUS255338</name>
</gene>
<evidence type="ECO:0008006" key="3">
    <source>
        <dbReference type="Google" id="ProtNLM"/>
    </source>
</evidence>
<dbReference type="PANTHER" id="PTHR23416">
    <property type="entry name" value="SIALIC ACID SYNTHASE-RELATED"/>
    <property type="match status" value="1"/>
</dbReference>
<dbReference type="InterPro" id="IPR018357">
    <property type="entry name" value="Hexapep_transf_CS"/>
</dbReference>
<dbReference type="InterPro" id="IPR051159">
    <property type="entry name" value="Hexapeptide_acetyltransf"/>
</dbReference>
<protein>
    <recommendedName>
        <fullName evidence="3">Maltose/galactoside acetyltransferase domain-containing protein</fullName>
    </recommendedName>
</protein>
<accession>A0A382IRN2</accession>
<evidence type="ECO:0000313" key="2">
    <source>
        <dbReference type="EMBL" id="SVC02484.1"/>
    </source>
</evidence>
<reference evidence="2" key="1">
    <citation type="submission" date="2018-05" db="EMBL/GenBank/DDBJ databases">
        <authorList>
            <person name="Lanie J.A."/>
            <person name="Ng W.-L."/>
            <person name="Kazmierczak K.M."/>
            <person name="Andrzejewski T.M."/>
            <person name="Davidsen T.M."/>
            <person name="Wayne K.J."/>
            <person name="Tettelin H."/>
            <person name="Glass J.I."/>
            <person name="Rusch D."/>
            <person name="Podicherti R."/>
            <person name="Tsui H.-C.T."/>
            <person name="Winkler M.E."/>
        </authorList>
    </citation>
    <scope>NUCLEOTIDE SEQUENCE</scope>
</reference>
<dbReference type="EMBL" id="UINC01069254">
    <property type="protein sequence ID" value="SVC02484.1"/>
    <property type="molecule type" value="Genomic_DNA"/>
</dbReference>
<dbReference type="CDD" id="cd04647">
    <property type="entry name" value="LbH_MAT_like"/>
    <property type="match status" value="1"/>
</dbReference>